<dbReference type="InterPro" id="IPR013324">
    <property type="entry name" value="RNA_pol_sigma_r3/r4-like"/>
</dbReference>
<protein>
    <submittedName>
        <fullName evidence="6">Sigma-70 region 4 domain-containing protein</fullName>
    </submittedName>
</protein>
<sequence>MQRRLHTRSAFPCEATRAFSRAAFRVDAVAAQVGRGTVRFCDVQPAPEHRDQALVLRYYNDLDDRAIADAMGIKVGSVRSLAARALEALRIQRLGRARHESVTRG</sequence>
<organism evidence="6 7">
    <name type="scientific">Aeromicrobium senzhongii</name>
    <dbReference type="NCBI Taxonomy" id="2663859"/>
    <lineage>
        <taxon>Bacteria</taxon>
        <taxon>Bacillati</taxon>
        <taxon>Actinomycetota</taxon>
        <taxon>Actinomycetes</taxon>
        <taxon>Propionibacteriales</taxon>
        <taxon>Nocardioidaceae</taxon>
        <taxon>Aeromicrobium</taxon>
    </lineage>
</organism>
<dbReference type="EMBL" id="CP060587">
    <property type="protein sequence ID" value="QNL94374.1"/>
    <property type="molecule type" value="Genomic_DNA"/>
</dbReference>
<evidence type="ECO:0000256" key="3">
    <source>
        <dbReference type="ARBA" id="ARBA00023082"/>
    </source>
</evidence>
<keyword evidence="7" id="KW-1185">Reference proteome</keyword>
<gene>
    <name evidence="6" type="ORF">H9L21_15065</name>
</gene>
<feature type="domain" description="RNA polymerase sigma factor 70 region 4 type 2" evidence="5">
    <location>
        <begin position="47"/>
        <end position="89"/>
    </location>
</feature>
<dbReference type="InterPro" id="IPR013249">
    <property type="entry name" value="RNA_pol_sigma70_r4_t2"/>
</dbReference>
<evidence type="ECO:0000256" key="1">
    <source>
        <dbReference type="ARBA" id="ARBA00010641"/>
    </source>
</evidence>
<dbReference type="InterPro" id="IPR036388">
    <property type="entry name" value="WH-like_DNA-bd_sf"/>
</dbReference>
<dbReference type="Pfam" id="PF08281">
    <property type="entry name" value="Sigma70_r4_2"/>
    <property type="match status" value="1"/>
</dbReference>
<evidence type="ECO:0000256" key="4">
    <source>
        <dbReference type="ARBA" id="ARBA00023163"/>
    </source>
</evidence>
<comment type="similarity">
    <text evidence="1">Belongs to the sigma-70 factor family. ECF subfamily.</text>
</comment>
<dbReference type="RefSeq" id="WP_154597319.1">
    <property type="nucleotide sequence ID" value="NZ_CP060587.1"/>
</dbReference>
<keyword evidence="2" id="KW-0805">Transcription regulation</keyword>
<reference evidence="6 7" key="1">
    <citation type="submission" date="2020-08" db="EMBL/GenBank/DDBJ databases">
        <title>Novel species in genus Aeromicrobium.</title>
        <authorList>
            <person name="Zhang G."/>
        </authorList>
    </citation>
    <scope>NUCLEOTIDE SEQUENCE [LARGE SCALE GENOMIC DNA]</scope>
    <source>
        <strain evidence="7">zg-629</strain>
    </source>
</reference>
<evidence type="ECO:0000313" key="6">
    <source>
        <dbReference type="EMBL" id="QNL94374.1"/>
    </source>
</evidence>
<dbReference type="Gene3D" id="1.10.10.10">
    <property type="entry name" value="Winged helix-like DNA-binding domain superfamily/Winged helix DNA-binding domain"/>
    <property type="match status" value="1"/>
</dbReference>
<keyword evidence="4" id="KW-0804">Transcription</keyword>
<dbReference type="Proteomes" id="UP000515871">
    <property type="component" value="Chromosome"/>
</dbReference>
<keyword evidence="3" id="KW-0731">Sigma factor</keyword>
<proteinExistence type="inferred from homology"/>
<evidence type="ECO:0000256" key="2">
    <source>
        <dbReference type="ARBA" id="ARBA00023015"/>
    </source>
</evidence>
<evidence type="ECO:0000259" key="5">
    <source>
        <dbReference type="Pfam" id="PF08281"/>
    </source>
</evidence>
<evidence type="ECO:0000313" key="7">
    <source>
        <dbReference type="Proteomes" id="UP000515871"/>
    </source>
</evidence>
<dbReference type="SUPFAM" id="SSF88659">
    <property type="entry name" value="Sigma3 and sigma4 domains of RNA polymerase sigma factors"/>
    <property type="match status" value="1"/>
</dbReference>
<name>A0ABX6SVA1_9ACTN</name>
<accession>A0ABX6SVA1</accession>